<evidence type="ECO:0000256" key="9">
    <source>
        <dbReference type="ARBA" id="ARBA00023242"/>
    </source>
</evidence>
<evidence type="ECO:0000259" key="15">
    <source>
        <dbReference type="PROSITE" id="PS51194"/>
    </source>
</evidence>
<protein>
    <recommendedName>
        <fullName evidence="11">DNA 3'-5' helicase</fullName>
        <ecNumber evidence="11">5.6.2.4</ecNumber>
    </recommendedName>
</protein>
<keyword evidence="9" id="KW-0539">Nucleus</keyword>
<keyword evidence="6" id="KW-0067">ATP-binding</keyword>
<dbReference type="GO" id="GO:0005524">
    <property type="term" value="F:ATP binding"/>
    <property type="evidence" value="ECO:0007669"/>
    <property type="project" value="UniProtKB-KW"/>
</dbReference>
<feature type="domain" description="Helicase C-terminal" evidence="15">
    <location>
        <begin position="412"/>
        <end position="578"/>
    </location>
</feature>
<evidence type="ECO:0000256" key="5">
    <source>
        <dbReference type="ARBA" id="ARBA00022806"/>
    </source>
</evidence>
<evidence type="ECO:0000313" key="17">
    <source>
        <dbReference type="Proteomes" id="UP000274822"/>
    </source>
</evidence>
<keyword evidence="5" id="KW-0347">Helicase</keyword>
<dbReference type="Proteomes" id="UP000274822">
    <property type="component" value="Unassembled WGS sequence"/>
</dbReference>
<dbReference type="SMART" id="SM00490">
    <property type="entry name" value="HELICc"/>
    <property type="match status" value="1"/>
</dbReference>
<feature type="compositionally biased region" description="Low complexity" evidence="13">
    <location>
        <begin position="84"/>
        <end position="95"/>
    </location>
</feature>
<dbReference type="NCBIfam" id="TIGR00614">
    <property type="entry name" value="recQ_fam"/>
    <property type="match status" value="1"/>
</dbReference>
<comment type="catalytic activity">
    <reaction evidence="12">
        <text>ATP + H2O = ADP + phosphate + H(+)</text>
        <dbReference type="Rhea" id="RHEA:13065"/>
        <dbReference type="ChEBI" id="CHEBI:15377"/>
        <dbReference type="ChEBI" id="CHEBI:15378"/>
        <dbReference type="ChEBI" id="CHEBI:30616"/>
        <dbReference type="ChEBI" id="CHEBI:43474"/>
        <dbReference type="ChEBI" id="CHEBI:456216"/>
    </reaction>
</comment>
<dbReference type="EMBL" id="RBNJ01008788">
    <property type="protein sequence ID" value="RUS27251.1"/>
    <property type="molecule type" value="Genomic_DNA"/>
</dbReference>
<dbReference type="InterPro" id="IPR014001">
    <property type="entry name" value="Helicase_ATP-bd"/>
</dbReference>
<dbReference type="GO" id="GO:0043138">
    <property type="term" value="F:3'-5' DNA helicase activity"/>
    <property type="evidence" value="ECO:0007669"/>
    <property type="project" value="UniProtKB-EC"/>
</dbReference>
<dbReference type="GO" id="GO:0005737">
    <property type="term" value="C:cytoplasm"/>
    <property type="evidence" value="ECO:0007669"/>
    <property type="project" value="TreeGrafter"/>
</dbReference>
<dbReference type="Gene3D" id="3.40.50.300">
    <property type="entry name" value="P-loop containing nucleotide triphosphate hydrolases"/>
    <property type="match status" value="2"/>
</dbReference>
<evidence type="ECO:0000313" key="16">
    <source>
        <dbReference type="EMBL" id="RUS27251.1"/>
    </source>
</evidence>
<dbReference type="Pfam" id="PF00270">
    <property type="entry name" value="DEAD"/>
    <property type="match status" value="1"/>
</dbReference>
<dbReference type="PROSITE" id="PS51194">
    <property type="entry name" value="HELICASE_CTER"/>
    <property type="match status" value="1"/>
</dbReference>
<dbReference type="EC" id="5.6.2.4" evidence="11"/>
<dbReference type="SMART" id="SM00487">
    <property type="entry name" value="DEXDc"/>
    <property type="match status" value="1"/>
</dbReference>
<feature type="region of interest" description="Disordered" evidence="13">
    <location>
        <begin position="69"/>
        <end position="95"/>
    </location>
</feature>
<evidence type="ECO:0000256" key="11">
    <source>
        <dbReference type="ARBA" id="ARBA00034808"/>
    </source>
</evidence>
<evidence type="ECO:0000256" key="10">
    <source>
        <dbReference type="ARBA" id="ARBA00034617"/>
    </source>
</evidence>
<feature type="domain" description="Helicase ATP-binding" evidence="14">
    <location>
        <begin position="215"/>
        <end position="391"/>
    </location>
</feature>
<dbReference type="CDD" id="cd18018">
    <property type="entry name" value="DEXHc_RecQ4-like"/>
    <property type="match status" value="1"/>
</dbReference>
<dbReference type="GO" id="GO:0009378">
    <property type="term" value="F:four-way junction helicase activity"/>
    <property type="evidence" value="ECO:0007669"/>
    <property type="project" value="TreeGrafter"/>
</dbReference>
<dbReference type="SUPFAM" id="SSF52540">
    <property type="entry name" value="P-loop containing nucleoside triphosphate hydrolases"/>
    <property type="match status" value="1"/>
</dbReference>
<sequence length="923" mass="104685">MKERKIAKGKEKATEKAMKKTVRRTPMLNVGNQVSDNFVAHRLPTKGFKRDGKFGRGRGGCVLSITITRRGRGRGRDSRTPHYSGRSSRFSSGSFRSGVDVSRADDVFGYDAGLASWLADEAEETVETEDVEIDGEGEAVDAEGFVLEQREEMGSESICRVSRKYKQDTTIPLSDQHAMDLDLDEEQEPIFVDALKALKSVWGFESFREGQLPAIRRILAGHSTLLVIPTGAGKSLCYQLPALILSRVAVPSLTLVISPTISLMQDQIRWLPAGLSGCCWTSGMTTADFKRTLSRLSTNEHKVLFISPEKLASRAFLNLCQSGRLPPIRFACVDEAHCVSEWSHNFRPSYLLLNTILRDQLRVPCILGITGTATTAARLSICNMLDVDPKDGVIAGKVVRENLKMSVSMEKDREAALVRLLRSPTFASLDSIIIYVMKQNQADTLASYLRVRNFNADSYHAGKGAQERRTVQVNFMRGHLRILVATIAFGLGLNKADVRSVIHFSMPKSLENYIQEIGRSGRDGLPSYCHHFLSQTDYFKLRSLAHGDSVDEASVRRLLFRVIKPRSDGVEEDEQRKDGKSKRRRRPRRDNEIPKRMVAIDIERAEWDFDMRREVVSTLLSYLDLDERRLVKVLPRILFERRRFVLGNLRAAGHTRAIFTTCNIRFTKSDAEKLADKFPLVSAVLKHARKIRSTFACDSIEGYALNKSTMQLCKSLDLTFTELQQSLNKLKRQREIYYEFIQPAFCVEVPEDLLDVFVNEDDEEAYFRDLERRIMDKVKVLEKARVEKVDQIFNLFRCVAAESFEDCLDLSSVATTGRFEVMKKGIEEYFDRDDQPGAAARDGELVKTGIEDASVVEVFVNENADVITTGRTVARIFHGISSPRYPALDWYKNQHWARYADYDFDEVMRLAQAAIVHRRLRSQ</sequence>
<dbReference type="PANTHER" id="PTHR13710:SF108">
    <property type="entry name" value="ATP-DEPENDENT DNA HELICASE Q4"/>
    <property type="match status" value="1"/>
</dbReference>
<dbReference type="InterPro" id="IPR004589">
    <property type="entry name" value="DNA_helicase_ATP-dep_RecQ"/>
</dbReference>
<accession>A0A433QBW6</accession>
<gene>
    <name evidence="16" type="ORF">BC938DRAFT_483516</name>
</gene>
<feature type="region of interest" description="Disordered" evidence="13">
    <location>
        <begin position="570"/>
        <end position="590"/>
    </location>
</feature>
<evidence type="ECO:0000256" key="2">
    <source>
        <dbReference type="ARBA" id="ARBA00005446"/>
    </source>
</evidence>
<dbReference type="GO" id="GO:0005694">
    <property type="term" value="C:chromosome"/>
    <property type="evidence" value="ECO:0007669"/>
    <property type="project" value="TreeGrafter"/>
</dbReference>
<evidence type="ECO:0000256" key="8">
    <source>
        <dbReference type="ARBA" id="ARBA00023235"/>
    </source>
</evidence>
<dbReference type="AlphaFoldDB" id="A0A433QBW6"/>
<dbReference type="PROSITE" id="PS51192">
    <property type="entry name" value="HELICASE_ATP_BIND_1"/>
    <property type="match status" value="1"/>
</dbReference>
<dbReference type="PANTHER" id="PTHR13710">
    <property type="entry name" value="DNA HELICASE RECQ FAMILY MEMBER"/>
    <property type="match status" value="1"/>
</dbReference>
<dbReference type="FunFam" id="3.40.50.300:FF:000772">
    <property type="entry name" value="ATP-dependent DNA helicase Q4"/>
    <property type="match status" value="1"/>
</dbReference>
<comment type="subcellular location">
    <subcellularLocation>
        <location evidence="1">Nucleus</location>
    </subcellularLocation>
</comment>
<feature type="compositionally biased region" description="Basic residues" evidence="13">
    <location>
        <begin position="579"/>
        <end position="588"/>
    </location>
</feature>
<dbReference type="GO" id="GO:0003677">
    <property type="term" value="F:DNA binding"/>
    <property type="evidence" value="ECO:0007669"/>
    <property type="project" value="UniProtKB-KW"/>
</dbReference>
<keyword evidence="3" id="KW-0547">Nucleotide-binding</keyword>
<keyword evidence="17" id="KW-1185">Reference proteome</keyword>
<comment type="catalytic activity">
    <reaction evidence="10">
        <text>Couples ATP hydrolysis with the unwinding of duplex DNA by translocating in the 3'-5' direction.</text>
        <dbReference type="EC" id="5.6.2.4"/>
    </reaction>
</comment>
<keyword evidence="7" id="KW-0238">DNA-binding</keyword>
<reference evidence="16 17" key="1">
    <citation type="journal article" date="2018" name="New Phytol.">
        <title>Phylogenomics of Endogonaceae and evolution of mycorrhizas within Mucoromycota.</title>
        <authorList>
            <person name="Chang Y."/>
            <person name="Desiro A."/>
            <person name="Na H."/>
            <person name="Sandor L."/>
            <person name="Lipzen A."/>
            <person name="Clum A."/>
            <person name="Barry K."/>
            <person name="Grigoriev I.V."/>
            <person name="Martin F.M."/>
            <person name="Stajich J.E."/>
            <person name="Smith M.E."/>
            <person name="Bonito G."/>
            <person name="Spatafora J.W."/>
        </authorList>
    </citation>
    <scope>NUCLEOTIDE SEQUENCE [LARGE SCALE GENOMIC DNA]</scope>
    <source>
        <strain evidence="16 17">AD002</strain>
    </source>
</reference>
<dbReference type="GO" id="GO:0016787">
    <property type="term" value="F:hydrolase activity"/>
    <property type="evidence" value="ECO:0007669"/>
    <property type="project" value="UniProtKB-KW"/>
</dbReference>
<keyword evidence="4 16" id="KW-0378">Hydrolase</keyword>
<dbReference type="InterPro" id="IPR011545">
    <property type="entry name" value="DEAD/DEAH_box_helicase_dom"/>
</dbReference>
<evidence type="ECO:0000256" key="7">
    <source>
        <dbReference type="ARBA" id="ARBA00023125"/>
    </source>
</evidence>
<name>A0A433QBW6_9FUNG</name>
<proteinExistence type="inferred from homology"/>
<organism evidence="16 17">
    <name type="scientific">Jimgerdemannia flammicorona</name>
    <dbReference type="NCBI Taxonomy" id="994334"/>
    <lineage>
        <taxon>Eukaryota</taxon>
        <taxon>Fungi</taxon>
        <taxon>Fungi incertae sedis</taxon>
        <taxon>Mucoromycota</taxon>
        <taxon>Mucoromycotina</taxon>
        <taxon>Endogonomycetes</taxon>
        <taxon>Endogonales</taxon>
        <taxon>Endogonaceae</taxon>
        <taxon>Jimgerdemannia</taxon>
    </lineage>
</organism>
<dbReference type="InterPro" id="IPR027417">
    <property type="entry name" value="P-loop_NTPase"/>
</dbReference>
<dbReference type="GO" id="GO:0005634">
    <property type="term" value="C:nucleus"/>
    <property type="evidence" value="ECO:0007669"/>
    <property type="project" value="UniProtKB-SubCell"/>
</dbReference>
<evidence type="ECO:0000256" key="1">
    <source>
        <dbReference type="ARBA" id="ARBA00004123"/>
    </source>
</evidence>
<dbReference type="Pfam" id="PF00271">
    <property type="entry name" value="Helicase_C"/>
    <property type="match status" value="1"/>
</dbReference>
<comment type="caution">
    <text evidence="16">The sequence shown here is derived from an EMBL/GenBank/DDBJ whole genome shotgun (WGS) entry which is preliminary data.</text>
</comment>
<feature type="region of interest" description="Disordered" evidence="13">
    <location>
        <begin position="1"/>
        <end position="20"/>
    </location>
</feature>
<keyword evidence="8" id="KW-0413">Isomerase</keyword>
<evidence type="ECO:0000256" key="13">
    <source>
        <dbReference type="SAM" id="MobiDB-lite"/>
    </source>
</evidence>
<evidence type="ECO:0000259" key="14">
    <source>
        <dbReference type="PROSITE" id="PS51192"/>
    </source>
</evidence>
<dbReference type="GO" id="GO:0000724">
    <property type="term" value="P:double-strand break repair via homologous recombination"/>
    <property type="evidence" value="ECO:0007669"/>
    <property type="project" value="TreeGrafter"/>
</dbReference>
<feature type="compositionally biased region" description="Basic and acidic residues" evidence="13">
    <location>
        <begin position="1"/>
        <end position="18"/>
    </location>
</feature>
<evidence type="ECO:0000256" key="4">
    <source>
        <dbReference type="ARBA" id="ARBA00022801"/>
    </source>
</evidence>
<evidence type="ECO:0000256" key="3">
    <source>
        <dbReference type="ARBA" id="ARBA00022741"/>
    </source>
</evidence>
<evidence type="ECO:0000256" key="12">
    <source>
        <dbReference type="ARBA" id="ARBA00049360"/>
    </source>
</evidence>
<evidence type="ECO:0000256" key="6">
    <source>
        <dbReference type="ARBA" id="ARBA00022840"/>
    </source>
</evidence>
<dbReference type="InterPro" id="IPR001650">
    <property type="entry name" value="Helicase_C-like"/>
</dbReference>
<comment type="similarity">
    <text evidence="2">Belongs to the helicase family. RecQ subfamily.</text>
</comment>